<protein>
    <submittedName>
        <fullName evidence="2">Thioredoxin-1</fullName>
    </submittedName>
</protein>
<dbReference type="EMBL" id="CP036432">
    <property type="protein sequence ID" value="QDV85354.1"/>
    <property type="molecule type" value="Genomic_DNA"/>
</dbReference>
<dbReference type="InterPro" id="IPR013766">
    <property type="entry name" value="Thioredoxin_domain"/>
</dbReference>
<dbReference type="PRINTS" id="PR00421">
    <property type="entry name" value="THIOREDOXIN"/>
</dbReference>
<dbReference type="RefSeq" id="WP_145214862.1">
    <property type="nucleotide sequence ID" value="NZ_CP036432.1"/>
</dbReference>
<proteinExistence type="predicted"/>
<name>A0ABX5XTV8_9BACT</name>
<dbReference type="PROSITE" id="PS51352">
    <property type="entry name" value="THIOREDOXIN_2"/>
    <property type="match status" value="1"/>
</dbReference>
<evidence type="ECO:0000313" key="3">
    <source>
        <dbReference type="Proteomes" id="UP000318081"/>
    </source>
</evidence>
<dbReference type="CDD" id="cd02947">
    <property type="entry name" value="TRX_family"/>
    <property type="match status" value="1"/>
</dbReference>
<dbReference type="InterPro" id="IPR036249">
    <property type="entry name" value="Thioredoxin-like_sf"/>
</dbReference>
<organism evidence="2 3">
    <name type="scientific">Stieleria magnilauensis</name>
    <dbReference type="NCBI Taxonomy" id="2527963"/>
    <lineage>
        <taxon>Bacteria</taxon>
        <taxon>Pseudomonadati</taxon>
        <taxon>Planctomycetota</taxon>
        <taxon>Planctomycetia</taxon>
        <taxon>Pirellulales</taxon>
        <taxon>Pirellulaceae</taxon>
        <taxon>Stieleria</taxon>
    </lineage>
</organism>
<feature type="domain" description="Thioredoxin" evidence="1">
    <location>
        <begin position="54"/>
        <end position="163"/>
    </location>
</feature>
<dbReference type="SUPFAM" id="SSF52833">
    <property type="entry name" value="Thioredoxin-like"/>
    <property type="match status" value="1"/>
</dbReference>
<evidence type="ECO:0000313" key="2">
    <source>
        <dbReference type="EMBL" id="QDV85354.1"/>
    </source>
</evidence>
<evidence type="ECO:0000259" key="1">
    <source>
        <dbReference type="PROSITE" id="PS51352"/>
    </source>
</evidence>
<keyword evidence="3" id="KW-1185">Reference proteome</keyword>
<reference evidence="2 3" key="1">
    <citation type="submission" date="2019-02" db="EMBL/GenBank/DDBJ databases">
        <title>Deep-cultivation of Planctomycetes and their phenomic and genomic characterization uncovers novel biology.</title>
        <authorList>
            <person name="Wiegand S."/>
            <person name="Jogler M."/>
            <person name="Boedeker C."/>
            <person name="Pinto D."/>
            <person name="Vollmers J."/>
            <person name="Rivas-Marin E."/>
            <person name="Kohn T."/>
            <person name="Peeters S.H."/>
            <person name="Heuer A."/>
            <person name="Rast P."/>
            <person name="Oberbeckmann S."/>
            <person name="Bunk B."/>
            <person name="Jeske O."/>
            <person name="Meyerdierks A."/>
            <person name="Storesund J.E."/>
            <person name="Kallscheuer N."/>
            <person name="Luecker S."/>
            <person name="Lage O.M."/>
            <person name="Pohl T."/>
            <person name="Merkel B.J."/>
            <person name="Hornburger P."/>
            <person name="Mueller R.-W."/>
            <person name="Bruemmer F."/>
            <person name="Labrenz M."/>
            <person name="Spormann A.M."/>
            <person name="Op den Camp H."/>
            <person name="Overmann J."/>
            <person name="Amann R."/>
            <person name="Jetten M.S.M."/>
            <person name="Mascher T."/>
            <person name="Medema M.H."/>
            <person name="Devos D.P."/>
            <person name="Kaster A.-K."/>
            <person name="Ovreas L."/>
            <person name="Rohde M."/>
            <person name="Galperin M.Y."/>
            <person name="Jogler C."/>
        </authorList>
    </citation>
    <scope>NUCLEOTIDE SEQUENCE [LARGE SCALE GENOMIC DNA]</scope>
    <source>
        <strain evidence="2 3">TBK1r</strain>
    </source>
</reference>
<accession>A0ABX5XTV8</accession>
<dbReference type="PANTHER" id="PTHR45663:SF11">
    <property type="entry name" value="GEO12009P1"/>
    <property type="match status" value="1"/>
</dbReference>
<dbReference type="Gene3D" id="3.40.30.10">
    <property type="entry name" value="Glutaredoxin"/>
    <property type="match status" value="1"/>
</dbReference>
<sequence length="163" mass="18065">MSRPTPFVAEAAKAFDAASQYRNTWCVPLRITSAFLFLAAFISGCQRPTPQTDANAGDHSSAIQLTDDNFQSEVIESDLPVLVDMWAPWCGPCIEMKPTIEEFAAEIKGTAKVGALNVDENPFVTEKYEIDKYPTLILFEGGVEVKRVYGKKTLEQLRVILSD</sequence>
<dbReference type="PANTHER" id="PTHR45663">
    <property type="entry name" value="GEO12009P1"/>
    <property type="match status" value="1"/>
</dbReference>
<gene>
    <name evidence="2" type="primary">trxA_4</name>
    <name evidence="2" type="ORF">TBK1r_43340</name>
</gene>
<dbReference type="Proteomes" id="UP000318081">
    <property type="component" value="Chromosome"/>
</dbReference>
<dbReference type="Pfam" id="PF00085">
    <property type="entry name" value="Thioredoxin"/>
    <property type="match status" value="1"/>
</dbReference>